<protein>
    <submittedName>
        <fullName evidence="1">Uncharacterized protein</fullName>
    </submittedName>
</protein>
<sequence length="37" mass="4504">MKYLNEILWLLSLPLLIYISYKLSELAIKKHKKIEKE</sequence>
<dbReference type="AlphaFoldDB" id="A0A4R2F7B2"/>
<dbReference type="Proteomes" id="UP000294830">
    <property type="component" value="Unassembled WGS sequence"/>
</dbReference>
<reference evidence="1 2" key="1">
    <citation type="submission" date="2019-03" db="EMBL/GenBank/DDBJ databases">
        <title>Genomic Encyclopedia of Archaeal and Bacterial Type Strains, Phase II (KMG-II): from individual species to whole genera.</title>
        <authorList>
            <person name="Goeker M."/>
        </authorList>
    </citation>
    <scope>NUCLEOTIDE SEQUENCE [LARGE SCALE GENOMIC DNA]</scope>
    <source>
        <strain evidence="1 2">RL-C</strain>
    </source>
</reference>
<dbReference type="EMBL" id="SLWB01000001">
    <property type="protein sequence ID" value="TCN73150.1"/>
    <property type="molecule type" value="Genomic_DNA"/>
</dbReference>
<comment type="caution">
    <text evidence="1">The sequence shown here is derived from an EMBL/GenBank/DDBJ whole genome shotgun (WGS) entry which is preliminary data.</text>
</comment>
<proteinExistence type="predicted"/>
<organism evidence="1 2">
    <name type="scientific">Acetobacteroides hydrogenigenes</name>
    <dbReference type="NCBI Taxonomy" id="979970"/>
    <lineage>
        <taxon>Bacteria</taxon>
        <taxon>Pseudomonadati</taxon>
        <taxon>Bacteroidota</taxon>
        <taxon>Bacteroidia</taxon>
        <taxon>Bacteroidales</taxon>
        <taxon>Rikenellaceae</taxon>
        <taxon>Acetobacteroides</taxon>
    </lineage>
</organism>
<name>A0A4R2F7B2_9BACT</name>
<keyword evidence="2" id="KW-1185">Reference proteome</keyword>
<gene>
    <name evidence="1" type="ORF">CLV25_101369</name>
</gene>
<evidence type="ECO:0000313" key="2">
    <source>
        <dbReference type="Proteomes" id="UP000294830"/>
    </source>
</evidence>
<evidence type="ECO:0000313" key="1">
    <source>
        <dbReference type="EMBL" id="TCN73150.1"/>
    </source>
</evidence>
<accession>A0A4R2F7B2</accession>